<dbReference type="SUPFAM" id="SSF47413">
    <property type="entry name" value="lambda repressor-like DNA-binding domains"/>
    <property type="match status" value="1"/>
</dbReference>
<dbReference type="InterPro" id="IPR010982">
    <property type="entry name" value="Lambda_DNA-bd_dom_sf"/>
</dbReference>
<dbReference type="InterPro" id="IPR001387">
    <property type="entry name" value="Cro/C1-type_HTH"/>
</dbReference>
<dbReference type="OrthoDB" id="2187867at2"/>
<reference evidence="3 5" key="2">
    <citation type="submission" date="2018-08" db="EMBL/GenBank/DDBJ databases">
        <title>A genome reference for cultivated species of the human gut microbiota.</title>
        <authorList>
            <person name="Zou Y."/>
            <person name="Xue W."/>
            <person name="Luo G."/>
        </authorList>
    </citation>
    <scope>NUCLEOTIDE SEQUENCE [LARGE SCALE GENOMIC DNA]</scope>
    <source>
        <strain evidence="3 5">TF05-12AC</strain>
    </source>
</reference>
<dbReference type="Proteomes" id="UP000260828">
    <property type="component" value="Unassembled WGS sequence"/>
</dbReference>
<dbReference type="CDD" id="cd00093">
    <property type="entry name" value="HTH_XRE"/>
    <property type="match status" value="1"/>
</dbReference>
<reference evidence="2 4" key="1">
    <citation type="submission" date="2015-09" db="EMBL/GenBank/DDBJ databases">
        <authorList>
            <consortium name="Pathogen Informatics"/>
        </authorList>
    </citation>
    <scope>NUCLEOTIDE SEQUENCE [LARGE SCALE GENOMIC DNA]</scope>
    <source>
        <strain evidence="2 4">2789STDY5834939</strain>
    </source>
</reference>
<dbReference type="AlphaFoldDB" id="A0A174QI69"/>
<evidence type="ECO:0000313" key="2">
    <source>
        <dbReference type="EMBL" id="CUP71287.1"/>
    </source>
</evidence>
<protein>
    <submittedName>
        <fullName evidence="2">Helix-turn-helix</fullName>
    </submittedName>
    <submittedName>
        <fullName evidence="3">XRE family transcriptional regulator</fullName>
    </submittedName>
</protein>
<evidence type="ECO:0000313" key="3">
    <source>
        <dbReference type="EMBL" id="RGE67395.1"/>
    </source>
</evidence>
<dbReference type="Pfam" id="PF01381">
    <property type="entry name" value="HTH_3"/>
    <property type="match status" value="1"/>
</dbReference>
<dbReference type="EMBL" id="QVME01000005">
    <property type="protein sequence ID" value="RGE67395.1"/>
    <property type="molecule type" value="Genomic_DNA"/>
</dbReference>
<evidence type="ECO:0000259" key="1">
    <source>
        <dbReference type="PROSITE" id="PS50943"/>
    </source>
</evidence>
<feature type="domain" description="HTH cro/C1-type" evidence="1">
    <location>
        <begin position="15"/>
        <end position="69"/>
    </location>
</feature>
<dbReference type="SMART" id="SM00530">
    <property type="entry name" value="HTH_XRE"/>
    <property type="match status" value="1"/>
</dbReference>
<sequence length="107" mass="12469">MDDNRRYEAFVRNRITELREQKGVSEHRMSLELGKSGSYIRSITNGISMPSLRELFNIMEYFDLTPTLFFAPMDDPDSLRGIIGKKLLALPDEDLEKVAVFLDWIRK</sequence>
<evidence type="ECO:0000313" key="4">
    <source>
        <dbReference type="Proteomes" id="UP000095765"/>
    </source>
</evidence>
<dbReference type="Gene3D" id="1.10.260.40">
    <property type="entry name" value="lambda repressor-like DNA-binding domains"/>
    <property type="match status" value="1"/>
</dbReference>
<proteinExistence type="predicted"/>
<dbReference type="PROSITE" id="PS50943">
    <property type="entry name" value="HTH_CROC1"/>
    <property type="match status" value="1"/>
</dbReference>
<dbReference type="GeneID" id="72462814"/>
<evidence type="ECO:0000313" key="5">
    <source>
        <dbReference type="Proteomes" id="UP000260828"/>
    </source>
</evidence>
<dbReference type="RefSeq" id="WP_006876442.1">
    <property type="nucleotide sequence ID" value="NZ_CABIWA010000008.1"/>
</dbReference>
<accession>A0A174QI69</accession>
<gene>
    <name evidence="3" type="ORF">DXC40_11410</name>
    <name evidence="2" type="ORF">ERS852551_01695</name>
</gene>
<dbReference type="EMBL" id="CZBE01000010">
    <property type="protein sequence ID" value="CUP71287.1"/>
    <property type="molecule type" value="Genomic_DNA"/>
</dbReference>
<organism evidence="2 4">
    <name type="scientific">Anaerotruncus colihominis</name>
    <dbReference type="NCBI Taxonomy" id="169435"/>
    <lineage>
        <taxon>Bacteria</taxon>
        <taxon>Bacillati</taxon>
        <taxon>Bacillota</taxon>
        <taxon>Clostridia</taxon>
        <taxon>Eubacteriales</taxon>
        <taxon>Oscillospiraceae</taxon>
        <taxon>Anaerotruncus</taxon>
    </lineage>
</organism>
<dbReference type="Proteomes" id="UP000095765">
    <property type="component" value="Unassembled WGS sequence"/>
</dbReference>
<name>A0A174QI69_9FIRM</name>
<dbReference type="GO" id="GO:0003677">
    <property type="term" value="F:DNA binding"/>
    <property type="evidence" value="ECO:0007669"/>
    <property type="project" value="InterPro"/>
</dbReference>